<gene>
    <name evidence="7" type="ORF">AQUCO_05500082v1</name>
</gene>
<evidence type="ECO:0000256" key="5">
    <source>
        <dbReference type="SAM" id="MobiDB-lite"/>
    </source>
</evidence>
<evidence type="ECO:0000256" key="1">
    <source>
        <dbReference type="ARBA" id="ARBA00022723"/>
    </source>
</evidence>
<evidence type="ECO:0000256" key="4">
    <source>
        <dbReference type="PROSITE-ProRule" id="PRU00228"/>
    </source>
</evidence>
<keyword evidence="8" id="KW-1185">Reference proteome</keyword>
<dbReference type="GO" id="GO:0061630">
    <property type="term" value="F:ubiquitin protein ligase activity"/>
    <property type="evidence" value="ECO:0007669"/>
    <property type="project" value="TreeGrafter"/>
</dbReference>
<dbReference type="PROSITE" id="PS50135">
    <property type="entry name" value="ZF_ZZ_2"/>
    <property type="match status" value="1"/>
</dbReference>
<evidence type="ECO:0000313" key="7">
    <source>
        <dbReference type="EMBL" id="PIA30544.1"/>
    </source>
</evidence>
<feature type="domain" description="ZZ-type" evidence="6">
    <location>
        <begin position="68"/>
        <end position="128"/>
    </location>
</feature>
<dbReference type="SMART" id="SM00291">
    <property type="entry name" value="ZnF_ZZ"/>
    <property type="match status" value="1"/>
</dbReference>
<reference evidence="7 8" key="1">
    <citation type="submission" date="2017-09" db="EMBL/GenBank/DDBJ databases">
        <title>WGS assembly of Aquilegia coerulea Goldsmith.</title>
        <authorList>
            <person name="Hodges S."/>
            <person name="Kramer E."/>
            <person name="Nordborg M."/>
            <person name="Tomkins J."/>
            <person name="Borevitz J."/>
            <person name="Derieg N."/>
            <person name="Yan J."/>
            <person name="Mihaltcheva S."/>
            <person name="Hayes R.D."/>
            <person name="Rokhsar D."/>
        </authorList>
    </citation>
    <scope>NUCLEOTIDE SEQUENCE [LARGE SCALE GENOMIC DNA]</scope>
    <source>
        <strain evidence="8">cv. Goldsmith</strain>
    </source>
</reference>
<dbReference type="OrthoDB" id="1740179at2759"/>
<proteinExistence type="predicted"/>
<feature type="compositionally biased region" description="Basic and acidic residues" evidence="5">
    <location>
        <begin position="134"/>
        <end position="144"/>
    </location>
</feature>
<dbReference type="CDD" id="cd02338">
    <property type="entry name" value="ZZ_PCMF_like"/>
    <property type="match status" value="1"/>
</dbReference>
<dbReference type="InterPro" id="IPR000433">
    <property type="entry name" value="Znf_ZZ"/>
</dbReference>
<dbReference type="InParanoid" id="A0A2G5CGX9"/>
<name>A0A2G5CGX9_AQUCA</name>
<dbReference type="AlphaFoldDB" id="A0A2G5CGX9"/>
<evidence type="ECO:0000313" key="8">
    <source>
        <dbReference type="Proteomes" id="UP000230069"/>
    </source>
</evidence>
<keyword evidence="2 4" id="KW-0863">Zinc-finger</keyword>
<dbReference type="InterPro" id="IPR043145">
    <property type="entry name" value="Znf_ZZ_sf"/>
</dbReference>
<dbReference type="STRING" id="218851.A0A2G5CGX9"/>
<dbReference type="Pfam" id="PF00569">
    <property type="entry name" value="ZZ"/>
    <property type="match status" value="1"/>
</dbReference>
<dbReference type="Gene3D" id="3.30.60.90">
    <property type="match status" value="1"/>
</dbReference>
<accession>A0A2G5CGX9</accession>
<protein>
    <recommendedName>
        <fullName evidence="6">ZZ-type domain-containing protein</fullName>
    </recommendedName>
</protein>
<dbReference type="Proteomes" id="UP000230069">
    <property type="component" value="Unassembled WGS sequence"/>
</dbReference>
<dbReference type="EMBL" id="KZ305072">
    <property type="protein sequence ID" value="PIA30544.1"/>
    <property type="molecule type" value="Genomic_DNA"/>
</dbReference>
<organism evidence="7 8">
    <name type="scientific">Aquilegia coerulea</name>
    <name type="common">Rocky mountain columbine</name>
    <dbReference type="NCBI Taxonomy" id="218851"/>
    <lineage>
        <taxon>Eukaryota</taxon>
        <taxon>Viridiplantae</taxon>
        <taxon>Streptophyta</taxon>
        <taxon>Embryophyta</taxon>
        <taxon>Tracheophyta</taxon>
        <taxon>Spermatophyta</taxon>
        <taxon>Magnoliopsida</taxon>
        <taxon>Ranunculales</taxon>
        <taxon>Ranunculaceae</taxon>
        <taxon>Thalictroideae</taxon>
        <taxon>Aquilegia</taxon>
    </lineage>
</organism>
<keyword evidence="3" id="KW-0862">Zinc</keyword>
<dbReference type="SUPFAM" id="SSF57850">
    <property type="entry name" value="RING/U-box"/>
    <property type="match status" value="1"/>
</dbReference>
<evidence type="ECO:0000256" key="2">
    <source>
        <dbReference type="ARBA" id="ARBA00022771"/>
    </source>
</evidence>
<sequence>MPSSPSRETEISELQILDFMPDDLKHLTKLQTLSIKDCPILAQRFKRTGEISYEIEIVESFQSDVRVHIRISCDNCQMFPIVGKRYKCKDCYNVGAGGFDLCEDCYTDLVNQHHTQGHTFELIANRGDNPVPVHPDDPSEDAKGDLVVTKSAEIEEQNKA</sequence>
<dbReference type="GO" id="GO:0008270">
    <property type="term" value="F:zinc ion binding"/>
    <property type="evidence" value="ECO:0007669"/>
    <property type="project" value="UniProtKB-KW"/>
</dbReference>
<keyword evidence="1" id="KW-0479">Metal-binding</keyword>
<dbReference type="PANTHER" id="PTHR15898">
    <property type="entry name" value="BIFUNCTIONAL APOPTOSIS REGULATOR"/>
    <property type="match status" value="1"/>
</dbReference>
<dbReference type="PANTHER" id="PTHR15898:SF13">
    <property type="entry name" value="BIFUNCTIONAL APOPTOSIS REGULATOR"/>
    <property type="match status" value="1"/>
</dbReference>
<feature type="region of interest" description="Disordered" evidence="5">
    <location>
        <begin position="125"/>
        <end position="160"/>
    </location>
</feature>
<evidence type="ECO:0000259" key="6">
    <source>
        <dbReference type="PROSITE" id="PS50135"/>
    </source>
</evidence>
<dbReference type="GO" id="GO:0043161">
    <property type="term" value="P:proteasome-mediated ubiquitin-dependent protein catabolic process"/>
    <property type="evidence" value="ECO:0007669"/>
    <property type="project" value="TreeGrafter"/>
</dbReference>
<evidence type="ECO:0000256" key="3">
    <source>
        <dbReference type="ARBA" id="ARBA00022833"/>
    </source>
</evidence>